<accession>A0A919U287</accession>
<name>A0A919U287_9CELL</name>
<organism evidence="2 3">
    <name type="scientific">Cellulomonas chitinilytica</name>
    <dbReference type="NCBI Taxonomy" id="398759"/>
    <lineage>
        <taxon>Bacteria</taxon>
        <taxon>Bacillati</taxon>
        <taxon>Actinomycetota</taxon>
        <taxon>Actinomycetes</taxon>
        <taxon>Micrococcales</taxon>
        <taxon>Cellulomonadaceae</taxon>
        <taxon>Cellulomonas</taxon>
    </lineage>
</organism>
<evidence type="ECO:0000259" key="1">
    <source>
        <dbReference type="Pfam" id="PF12680"/>
    </source>
</evidence>
<dbReference type="SUPFAM" id="SSF54427">
    <property type="entry name" value="NTF2-like"/>
    <property type="match status" value="1"/>
</dbReference>
<protein>
    <recommendedName>
        <fullName evidence="1">SnoaL-like domain-containing protein</fullName>
    </recommendedName>
</protein>
<dbReference type="Gene3D" id="3.10.450.50">
    <property type="match status" value="1"/>
</dbReference>
<sequence>MADVPELLDANLHRVFNNRDADARRRVIDDIYTDDVTFTEPEGTVTGRAALDERAAALLGRTPATFVFVEDGPRYVGTSTGALPWRFGPPDAPVARGIDVITVLDGRISELLTVLASED</sequence>
<reference evidence="2" key="1">
    <citation type="submission" date="2021-01" db="EMBL/GenBank/DDBJ databases">
        <title>Whole genome shotgun sequence of Cellulomonas chitinilytica NBRC 110799.</title>
        <authorList>
            <person name="Komaki H."/>
            <person name="Tamura T."/>
        </authorList>
    </citation>
    <scope>NUCLEOTIDE SEQUENCE</scope>
    <source>
        <strain evidence="2">NBRC 110799</strain>
    </source>
</reference>
<evidence type="ECO:0000313" key="3">
    <source>
        <dbReference type="Proteomes" id="UP000632740"/>
    </source>
</evidence>
<feature type="domain" description="SnoaL-like" evidence="1">
    <location>
        <begin position="13"/>
        <end position="110"/>
    </location>
</feature>
<dbReference type="AlphaFoldDB" id="A0A919U287"/>
<keyword evidence="3" id="KW-1185">Reference proteome</keyword>
<dbReference type="InterPro" id="IPR037401">
    <property type="entry name" value="SnoaL-like"/>
</dbReference>
<proteinExistence type="predicted"/>
<evidence type="ECO:0000313" key="2">
    <source>
        <dbReference type="EMBL" id="GIG21217.1"/>
    </source>
</evidence>
<dbReference type="InterPro" id="IPR032710">
    <property type="entry name" value="NTF2-like_dom_sf"/>
</dbReference>
<dbReference type="Proteomes" id="UP000632740">
    <property type="component" value="Unassembled WGS sequence"/>
</dbReference>
<gene>
    <name evidence="2" type="ORF">Cch01nite_19410</name>
</gene>
<dbReference type="EMBL" id="BONK01000006">
    <property type="protein sequence ID" value="GIG21217.1"/>
    <property type="molecule type" value="Genomic_DNA"/>
</dbReference>
<comment type="caution">
    <text evidence="2">The sequence shown here is derived from an EMBL/GenBank/DDBJ whole genome shotgun (WGS) entry which is preliminary data.</text>
</comment>
<dbReference type="Pfam" id="PF12680">
    <property type="entry name" value="SnoaL_2"/>
    <property type="match status" value="1"/>
</dbReference>